<accession>A0AAN8XGL1</accession>
<sequence length="303" mass="32368">MKFVGLLCLVVVTVEARPQSDPKHQGLVNIAEEFAKFHQLWLAEAKRNSIAPVSPFNTQITVAEQFIEPQPIAEAPAPAPKTQPIQKTVAAAPATAEANENIQAQPAAVTFAPPPDMNAAIANFQALWEAEAARNAIAPTRLAFVNSNPAVTFQANPEPVQPVAEVEQAIAPLRVQPAVSPVVRPAVSPVVQDVARPIVSPILQAAVPFPDYQADFARFHELWRQEAARNAIAPVFNSQPAAVQPEVTPKIVTPVVPVPAPVPKAITPAATSSVVPNNIFSGFRRQPIIVILPNFTPAMSTKV</sequence>
<feature type="signal peptide" evidence="1">
    <location>
        <begin position="1"/>
        <end position="16"/>
    </location>
</feature>
<evidence type="ECO:0000313" key="2">
    <source>
        <dbReference type="EMBL" id="KAK7078770.1"/>
    </source>
</evidence>
<gene>
    <name evidence="2" type="ORF">SK128_015066</name>
</gene>
<proteinExistence type="predicted"/>
<dbReference type="EMBL" id="JAXCGZ010007673">
    <property type="protein sequence ID" value="KAK7078770.1"/>
    <property type="molecule type" value="Genomic_DNA"/>
</dbReference>
<comment type="caution">
    <text evidence="2">The sequence shown here is derived from an EMBL/GenBank/DDBJ whole genome shotgun (WGS) entry which is preliminary data.</text>
</comment>
<dbReference type="AlphaFoldDB" id="A0AAN8XGL1"/>
<reference evidence="2 3" key="1">
    <citation type="submission" date="2023-11" db="EMBL/GenBank/DDBJ databases">
        <title>Halocaridina rubra genome assembly.</title>
        <authorList>
            <person name="Smith C."/>
        </authorList>
    </citation>
    <scope>NUCLEOTIDE SEQUENCE [LARGE SCALE GENOMIC DNA]</scope>
    <source>
        <strain evidence="2">EP-1</strain>
        <tissue evidence="2">Whole</tissue>
    </source>
</reference>
<evidence type="ECO:0000256" key="1">
    <source>
        <dbReference type="SAM" id="SignalP"/>
    </source>
</evidence>
<feature type="chain" id="PRO_5042868085" evidence="1">
    <location>
        <begin position="17"/>
        <end position="303"/>
    </location>
</feature>
<name>A0AAN8XGL1_HALRR</name>
<protein>
    <submittedName>
        <fullName evidence="2">Uncharacterized protein</fullName>
    </submittedName>
</protein>
<organism evidence="2 3">
    <name type="scientific">Halocaridina rubra</name>
    <name type="common">Hawaiian red shrimp</name>
    <dbReference type="NCBI Taxonomy" id="373956"/>
    <lineage>
        <taxon>Eukaryota</taxon>
        <taxon>Metazoa</taxon>
        <taxon>Ecdysozoa</taxon>
        <taxon>Arthropoda</taxon>
        <taxon>Crustacea</taxon>
        <taxon>Multicrustacea</taxon>
        <taxon>Malacostraca</taxon>
        <taxon>Eumalacostraca</taxon>
        <taxon>Eucarida</taxon>
        <taxon>Decapoda</taxon>
        <taxon>Pleocyemata</taxon>
        <taxon>Caridea</taxon>
        <taxon>Atyoidea</taxon>
        <taxon>Atyidae</taxon>
        <taxon>Halocaridina</taxon>
    </lineage>
</organism>
<keyword evidence="3" id="KW-1185">Reference proteome</keyword>
<evidence type="ECO:0000313" key="3">
    <source>
        <dbReference type="Proteomes" id="UP001381693"/>
    </source>
</evidence>
<keyword evidence="1" id="KW-0732">Signal</keyword>
<dbReference type="Proteomes" id="UP001381693">
    <property type="component" value="Unassembled WGS sequence"/>
</dbReference>